<keyword evidence="1" id="KW-0808">Transferase</keyword>
<evidence type="ECO:0000256" key="2">
    <source>
        <dbReference type="ARBA" id="ARBA00022741"/>
    </source>
</evidence>
<dbReference type="EC" id="2.7.12.2" evidence="6"/>
<dbReference type="RefSeq" id="XP_012895713.1">
    <property type="nucleotide sequence ID" value="XM_013040259.1"/>
</dbReference>
<evidence type="ECO:0000256" key="6">
    <source>
        <dbReference type="ARBA" id="ARBA00038999"/>
    </source>
</evidence>
<feature type="domain" description="Protein kinase" evidence="10">
    <location>
        <begin position="1"/>
        <end position="171"/>
    </location>
</feature>
<comment type="catalytic activity">
    <reaction evidence="7">
        <text>L-seryl-[protein] + ATP = O-phospho-L-seryl-[protein] + ADP + H(+)</text>
        <dbReference type="Rhea" id="RHEA:17989"/>
        <dbReference type="Rhea" id="RHEA-COMP:9863"/>
        <dbReference type="Rhea" id="RHEA-COMP:11604"/>
        <dbReference type="ChEBI" id="CHEBI:15378"/>
        <dbReference type="ChEBI" id="CHEBI:29999"/>
        <dbReference type="ChEBI" id="CHEBI:30616"/>
        <dbReference type="ChEBI" id="CHEBI:83421"/>
        <dbReference type="ChEBI" id="CHEBI:456216"/>
        <dbReference type="EC" id="2.7.12.2"/>
    </reaction>
</comment>
<gene>
    <name evidence="11" type="ORF">GSBLH_T00001793001</name>
</gene>
<dbReference type="Proteomes" id="UP000008312">
    <property type="component" value="Unassembled WGS sequence"/>
</dbReference>
<dbReference type="GO" id="GO:0004708">
    <property type="term" value="F:MAP kinase kinase activity"/>
    <property type="evidence" value="ECO:0007669"/>
    <property type="project" value="UniProtKB-EC"/>
</dbReference>
<dbReference type="Pfam" id="PF00069">
    <property type="entry name" value="Pkinase"/>
    <property type="match status" value="1"/>
</dbReference>
<evidence type="ECO:0000256" key="3">
    <source>
        <dbReference type="ARBA" id="ARBA00022777"/>
    </source>
</evidence>
<dbReference type="InterPro" id="IPR011009">
    <property type="entry name" value="Kinase-like_dom_sf"/>
</dbReference>
<name>D8M0S6_BLAHO</name>
<organism evidence="11">
    <name type="scientific">Blastocystis hominis</name>
    <dbReference type="NCBI Taxonomy" id="12968"/>
    <lineage>
        <taxon>Eukaryota</taxon>
        <taxon>Sar</taxon>
        <taxon>Stramenopiles</taxon>
        <taxon>Bigyra</taxon>
        <taxon>Opalozoa</taxon>
        <taxon>Opalinata</taxon>
        <taxon>Blastocystidae</taxon>
        <taxon>Blastocystis</taxon>
    </lineage>
</organism>
<evidence type="ECO:0000256" key="1">
    <source>
        <dbReference type="ARBA" id="ARBA00022679"/>
    </source>
</evidence>
<dbReference type="PANTHER" id="PTHR48013">
    <property type="entry name" value="DUAL SPECIFICITY MITOGEN-ACTIVATED PROTEIN KINASE KINASE 5-RELATED"/>
    <property type="match status" value="1"/>
</dbReference>
<evidence type="ECO:0000313" key="11">
    <source>
        <dbReference type="EMBL" id="CBK21665.2"/>
    </source>
</evidence>
<keyword evidence="4" id="KW-0067">ATP-binding</keyword>
<dbReference type="InterPro" id="IPR008271">
    <property type="entry name" value="Ser/Thr_kinase_AS"/>
</dbReference>
<evidence type="ECO:0000256" key="4">
    <source>
        <dbReference type="ARBA" id="ARBA00022840"/>
    </source>
</evidence>
<dbReference type="Gene3D" id="1.10.510.10">
    <property type="entry name" value="Transferase(Phosphotransferase) domain 1"/>
    <property type="match status" value="1"/>
</dbReference>
<dbReference type="PROSITE" id="PS50011">
    <property type="entry name" value="PROTEIN_KINASE_DOM"/>
    <property type="match status" value="1"/>
</dbReference>
<evidence type="ECO:0000256" key="9">
    <source>
        <dbReference type="ARBA" id="ARBA00051693"/>
    </source>
</evidence>
<evidence type="ECO:0000313" key="12">
    <source>
        <dbReference type="Proteomes" id="UP000008312"/>
    </source>
</evidence>
<dbReference type="PANTHER" id="PTHR48013:SF9">
    <property type="entry name" value="DUAL SPECIFICITY MITOGEN-ACTIVATED PROTEIN KINASE KINASE 5"/>
    <property type="match status" value="1"/>
</dbReference>
<comment type="similarity">
    <text evidence="5">Belongs to the protein kinase superfamily. STE Ser/Thr protein kinase family. MAP kinase kinase subfamily.</text>
</comment>
<dbReference type="SMART" id="SM00220">
    <property type="entry name" value="S_TKc"/>
    <property type="match status" value="1"/>
</dbReference>
<evidence type="ECO:0000256" key="7">
    <source>
        <dbReference type="ARBA" id="ARBA00049014"/>
    </source>
</evidence>
<keyword evidence="3" id="KW-0418">Kinase</keyword>
<reference evidence="11" key="1">
    <citation type="submission" date="2010-02" db="EMBL/GenBank/DDBJ databases">
        <title>Sequencing and annotation of the Blastocystis hominis genome.</title>
        <authorList>
            <person name="Wincker P."/>
        </authorList>
    </citation>
    <scope>NUCLEOTIDE SEQUENCE</scope>
    <source>
        <strain evidence="11">Singapore isolate B</strain>
    </source>
</reference>
<dbReference type="GO" id="GO:0005524">
    <property type="term" value="F:ATP binding"/>
    <property type="evidence" value="ECO:0007669"/>
    <property type="project" value="UniProtKB-KW"/>
</dbReference>
<dbReference type="PROSITE" id="PS00108">
    <property type="entry name" value="PROTEIN_KINASE_ST"/>
    <property type="match status" value="1"/>
</dbReference>
<dbReference type="EMBL" id="FN668644">
    <property type="protein sequence ID" value="CBK21665.2"/>
    <property type="molecule type" value="Genomic_DNA"/>
</dbReference>
<protein>
    <recommendedName>
        <fullName evidence="6">mitogen-activated protein kinase kinase</fullName>
        <ecNumber evidence="6">2.7.12.2</ecNumber>
    </recommendedName>
</protein>
<evidence type="ECO:0000259" key="10">
    <source>
        <dbReference type="PROSITE" id="PS50011"/>
    </source>
</evidence>
<dbReference type="InParanoid" id="D8M0S6"/>
<proteinExistence type="inferred from homology"/>
<evidence type="ECO:0000256" key="8">
    <source>
        <dbReference type="ARBA" id="ARBA00049299"/>
    </source>
</evidence>
<comment type="catalytic activity">
    <reaction evidence="8">
        <text>L-threonyl-[protein] + ATP = O-phospho-L-threonyl-[protein] + ADP + H(+)</text>
        <dbReference type="Rhea" id="RHEA:46608"/>
        <dbReference type="Rhea" id="RHEA-COMP:11060"/>
        <dbReference type="Rhea" id="RHEA-COMP:11605"/>
        <dbReference type="ChEBI" id="CHEBI:15378"/>
        <dbReference type="ChEBI" id="CHEBI:30013"/>
        <dbReference type="ChEBI" id="CHEBI:30616"/>
        <dbReference type="ChEBI" id="CHEBI:61977"/>
        <dbReference type="ChEBI" id="CHEBI:456216"/>
        <dbReference type="EC" id="2.7.12.2"/>
    </reaction>
</comment>
<keyword evidence="12" id="KW-1185">Reference proteome</keyword>
<dbReference type="OrthoDB" id="10252354at2759"/>
<dbReference type="SUPFAM" id="SSF56112">
    <property type="entry name" value="Protein kinase-like (PK-like)"/>
    <property type="match status" value="1"/>
</dbReference>
<dbReference type="AlphaFoldDB" id="D8M0S6"/>
<dbReference type="GeneID" id="24919020"/>
<accession>D8M0S6</accession>
<keyword evidence="2" id="KW-0547">Nucleotide-binding</keyword>
<comment type="catalytic activity">
    <reaction evidence="9">
        <text>L-tyrosyl-[protein] + ATP = O-phospho-L-tyrosyl-[protein] + ADP + H(+)</text>
        <dbReference type="Rhea" id="RHEA:10596"/>
        <dbReference type="Rhea" id="RHEA-COMP:10136"/>
        <dbReference type="Rhea" id="RHEA-COMP:20101"/>
        <dbReference type="ChEBI" id="CHEBI:15378"/>
        <dbReference type="ChEBI" id="CHEBI:30616"/>
        <dbReference type="ChEBI" id="CHEBI:46858"/>
        <dbReference type="ChEBI" id="CHEBI:61978"/>
        <dbReference type="ChEBI" id="CHEBI:456216"/>
        <dbReference type="EC" id="2.7.12.2"/>
    </reaction>
</comment>
<evidence type="ECO:0000256" key="5">
    <source>
        <dbReference type="ARBA" id="ARBA00038035"/>
    </source>
</evidence>
<sequence length="201" mass="23377">MDEGSLKSHYSPQNPIPDRVLRCIAWQLVTSLIELKRAEIIHRDIKPENILLHSSGLVKLSDFGISKVDLNECKTYVGTLKYMSPERLLSEEYTCRCDYWSMAMVILEAALGYYPLQVGSTSIDLETTITHSRFDEVFKLLNQDLVYFLQDWLQEERMRSLPNIKIRDRWLYVDGQPLTKEKSMSIISEWLKSLHKSSDSV</sequence>
<dbReference type="InterPro" id="IPR000719">
    <property type="entry name" value="Prot_kinase_dom"/>
</dbReference>